<sequence>MRKFKHLQYLNLGENSFSGPIPYDFEQLTELVLLVLSGNENDYLSLEPTSFDKLVQNLTQLRDLRLSMVDMSMVAPDFLMNLSSSLSSLTLYSCGLQGEFPSLMTKFKHLQYLDLRYSNLTGSIPYDFGQLSELVSIDLSFNDYLSVEPNSLDKIVQNLTKLRALRLGYVNMDLVIPNSLANLSSSLSALSLWGCGLQGKFPGNIFLLPNLQELDLTYNDRLTGSFPSSNVSNYLWLLGLSRTRISVDLGNDFFTNLKLLEVLVLRDSNILRSNLTLIGHLTQLTRLDLVGCNLGGHIPPSLRNLVHLNSLELDSNNFSGQFPDILNTFTQLENLGLSDNHLFGTIPSQINTLSLKLFNLRGNHFHGQIPSSLRNLVQLKSLYLDNNNFSEYLYSLEALIAYDKKSAYMMAKNYSDYAYSIKVTWKGFEIKFEKFQSALGILDFSNNNFTGEIPKLIGKLNGLKQLNLSHNSLRGQIPSSLGMLVNLESLDLSSNLLTGSIPQQLAFVTSLAVLNLSHNQLEGAIPGGTQFSTFNASSFEGNLGLCGFPMPNCNGSEAPALQPSNFHDGDDSTFFGDGFGWKAVAIGYGCGFVFRVTVGYVVYRARKPAWLLRLIEDKWNLKARRTKKNARRNGDISPPRGVKQAMEMQAEAERRKRAQILESEGVRQANINIADGHMSAQILASQGEAEAIIAKAQATAKGLAIVSENIKKRGGIEAASLKIADQYVGAFGNIAKEGTTVLLPSATGNPANNLLSNVSGGGPDESSSLMEGASVEPVDPATIIEDNDPSLETKAKDESARDNGETGFSLQSRQKGKTE</sequence>
<comment type="subcellular location">
    <subcellularLocation>
        <location evidence="1">Membrane</location>
        <topology evidence="1">Single-pass type I membrane protein</topology>
    </subcellularLocation>
</comment>
<keyword evidence="7" id="KW-0677">Repeat</keyword>
<keyword evidence="11" id="KW-0325">Glycoprotein</keyword>
<dbReference type="SMART" id="SM00369">
    <property type="entry name" value="LRR_TYP"/>
    <property type="match status" value="7"/>
</dbReference>
<organism evidence="14 15">
    <name type="scientific">Salix brachista</name>
    <dbReference type="NCBI Taxonomy" id="2182728"/>
    <lineage>
        <taxon>Eukaryota</taxon>
        <taxon>Viridiplantae</taxon>
        <taxon>Streptophyta</taxon>
        <taxon>Embryophyta</taxon>
        <taxon>Tracheophyta</taxon>
        <taxon>Spermatophyta</taxon>
        <taxon>Magnoliopsida</taxon>
        <taxon>eudicotyledons</taxon>
        <taxon>Gunneridae</taxon>
        <taxon>Pentapetalae</taxon>
        <taxon>rosids</taxon>
        <taxon>fabids</taxon>
        <taxon>Malpighiales</taxon>
        <taxon>Salicaceae</taxon>
        <taxon>Saliceae</taxon>
        <taxon>Salix</taxon>
    </lineage>
</organism>
<evidence type="ECO:0000256" key="9">
    <source>
        <dbReference type="ARBA" id="ARBA00023136"/>
    </source>
</evidence>
<dbReference type="EMBL" id="VDCV01000012">
    <property type="protein sequence ID" value="KAB5531504.1"/>
    <property type="molecule type" value="Genomic_DNA"/>
</dbReference>
<keyword evidence="10" id="KW-0675">Receptor</keyword>
<gene>
    <name evidence="14" type="ORF">DKX38_018174</name>
</gene>
<dbReference type="InterPro" id="IPR032435">
    <property type="entry name" value="STML2-like_C"/>
</dbReference>
<evidence type="ECO:0000256" key="3">
    <source>
        <dbReference type="ARBA" id="ARBA00009592"/>
    </source>
</evidence>
<dbReference type="AlphaFoldDB" id="A0A5N5KMC6"/>
<dbReference type="Pfam" id="PF00560">
    <property type="entry name" value="LRR_1"/>
    <property type="match status" value="6"/>
</dbReference>
<comment type="similarity">
    <text evidence="3">Belongs to the RLP family.</text>
</comment>
<dbReference type="InterPro" id="IPR003591">
    <property type="entry name" value="Leu-rich_rpt_typical-subtyp"/>
</dbReference>
<evidence type="ECO:0000256" key="4">
    <source>
        <dbReference type="ARBA" id="ARBA00022614"/>
    </source>
</evidence>
<keyword evidence="6" id="KW-0732">Signal</keyword>
<name>A0A5N5KMC6_9ROSI</name>
<dbReference type="SUPFAM" id="SSF52058">
    <property type="entry name" value="L domain-like"/>
    <property type="match status" value="1"/>
</dbReference>
<evidence type="ECO:0000256" key="8">
    <source>
        <dbReference type="ARBA" id="ARBA00022989"/>
    </source>
</evidence>
<keyword evidence="5" id="KW-0812">Transmembrane</keyword>
<dbReference type="PANTHER" id="PTHR27000:SF787">
    <property type="entry name" value="RECEPTOR-LIKE PROTEIN 39"/>
    <property type="match status" value="1"/>
</dbReference>
<evidence type="ECO:0000313" key="15">
    <source>
        <dbReference type="Proteomes" id="UP000326939"/>
    </source>
</evidence>
<dbReference type="Pfam" id="PF16200">
    <property type="entry name" value="Band_7_C"/>
    <property type="match status" value="1"/>
</dbReference>
<feature type="region of interest" description="Disordered" evidence="12">
    <location>
        <begin position="754"/>
        <end position="819"/>
    </location>
</feature>
<dbReference type="FunFam" id="3.80.10.10:FF:000041">
    <property type="entry name" value="LRR receptor-like serine/threonine-protein kinase ERECTA"/>
    <property type="match status" value="1"/>
</dbReference>
<evidence type="ECO:0000256" key="10">
    <source>
        <dbReference type="ARBA" id="ARBA00023170"/>
    </source>
</evidence>
<keyword evidence="9" id="KW-0472">Membrane</keyword>
<dbReference type="Pfam" id="PF13855">
    <property type="entry name" value="LRR_8"/>
    <property type="match status" value="1"/>
</dbReference>
<dbReference type="PANTHER" id="PTHR27000">
    <property type="entry name" value="LEUCINE-RICH REPEAT RECEPTOR-LIKE PROTEIN KINASE FAMILY PROTEIN-RELATED"/>
    <property type="match status" value="1"/>
</dbReference>
<evidence type="ECO:0000256" key="6">
    <source>
        <dbReference type="ARBA" id="ARBA00022729"/>
    </source>
</evidence>
<evidence type="ECO:0000256" key="2">
    <source>
        <dbReference type="ARBA" id="ARBA00008164"/>
    </source>
</evidence>
<evidence type="ECO:0000313" key="14">
    <source>
        <dbReference type="EMBL" id="KAB5531504.1"/>
    </source>
</evidence>
<evidence type="ECO:0000259" key="13">
    <source>
        <dbReference type="Pfam" id="PF16200"/>
    </source>
</evidence>
<comment type="caution">
    <text evidence="14">The sequence shown here is derived from an EMBL/GenBank/DDBJ whole genome shotgun (WGS) entry which is preliminary data.</text>
</comment>
<accession>A0A5N5KMC6</accession>
<feature type="compositionally biased region" description="Basic and acidic residues" evidence="12">
    <location>
        <begin position="791"/>
        <end position="804"/>
    </location>
</feature>
<evidence type="ECO:0000256" key="5">
    <source>
        <dbReference type="ARBA" id="ARBA00022692"/>
    </source>
</evidence>
<evidence type="ECO:0000256" key="11">
    <source>
        <dbReference type="ARBA" id="ARBA00023180"/>
    </source>
</evidence>
<keyword evidence="15" id="KW-1185">Reference proteome</keyword>
<dbReference type="SUPFAM" id="SSF52047">
    <property type="entry name" value="RNI-like"/>
    <property type="match status" value="1"/>
</dbReference>
<keyword evidence="8" id="KW-1133">Transmembrane helix</keyword>
<dbReference type="InterPro" id="IPR032675">
    <property type="entry name" value="LRR_dom_sf"/>
</dbReference>
<evidence type="ECO:0000256" key="12">
    <source>
        <dbReference type="SAM" id="MobiDB-lite"/>
    </source>
</evidence>
<dbReference type="Gene3D" id="3.80.10.10">
    <property type="entry name" value="Ribonuclease Inhibitor"/>
    <property type="match status" value="2"/>
</dbReference>
<dbReference type="PRINTS" id="PR00019">
    <property type="entry name" value="LEURICHRPT"/>
</dbReference>
<reference evidence="15" key="1">
    <citation type="journal article" date="2019" name="Gigascience">
        <title>De novo genome assembly of the endangered Acer yangbiense, a plant species with extremely small populations endemic to Yunnan Province, China.</title>
        <authorList>
            <person name="Yang J."/>
            <person name="Wariss H.M."/>
            <person name="Tao L."/>
            <person name="Zhang R."/>
            <person name="Yun Q."/>
            <person name="Hollingsworth P."/>
            <person name="Dao Z."/>
            <person name="Luo G."/>
            <person name="Guo H."/>
            <person name="Ma Y."/>
            <person name="Sun W."/>
        </authorList>
    </citation>
    <scope>NUCLEOTIDE SEQUENCE [LARGE SCALE GENOMIC DNA]</scope>
    <source>
        <strain evidence="15">cv. br00</strain>
    </source>
</reference>
<dbReference type="Proteomes" id="UP000326939">
    <property type="component" value="Chromosome 12"/>
</dbReference>
<dbReference type="FunFam" id="3.80.10.10:FF:000111">
    <property type="entry name" value="LRR receptor-like serine/threonine-protein kinase ERECTA"/>
    <property type="match status" value="1"/>
</dbReference>
<evidence type="ECO:0000256" key="1">
    <source>
        <dbReference type="ARBA" id="ARBA00004479"/>
    </source>
</evidence>
<keyword evidence="4" id="KW-0433">Leucine-rich repeat</keyword>
<comment type="similarity">
    <text evidence="2">Belongs to the band 7/mec-2 family.</text>
</comment>
<dbReference type="GO" id="GO:0016020">
    <property type="term" value="C:membrane"/>
    <property type="evidence" value="ECO:0007669"/>
    <property type="project" value="UniProtKB-SubCell"/>
</dbReference>
<protein>
    <recommendedName>
        <fullName evidence="13">STML2-like C-terminal extension domain-containing protein</fullName>
    </recommendedName>
</protein>
<proteinExistence type="inferred from homology"/>
<feature type="domain" description="STML2-like C-terminal extension" evidence="13">
    <location>
        <begin position="705"/>
        <end position="752"/>
    </location>
</feature>
<dbReference type="InterPro" id="IPR001611">
    <property type="entry name" value="Leu-rich_rpt"/>
</dbReference>
<evidence type="ECO:0000256" key="7">
    <source>
        <dbReference type="ARBA" id="ARBA00022737"/>
    </source>
</evidence>